<dbReference type="Pfam" id="PF09723">
    <property type="entry name" value="Zn_ribbon_8"/>
    <property type="match status" value="1"/>
</dbReference>
<reference evidence="2" key="1">
    <citation type="submission" date="2018-07" db="EMBL/GenBank/DDBJ databases">
        <authorList>
            <consortium name="Genoscope - CEA"/>
            <person name="William W."/>
        </authorList>
    </citation>
    <scope>NUCLEOTIDE SEQUENCE</scope>
    <source>
        <strain evidence="2">IK1</strain>
    </source>
</reference>
<accession>A0A653A7H4</accession>
<dbReference type="EMBL" id="UPXX01000027">
    <property type="protein sequence ID" value="VBB43934.1"/>
    <property type="molecule type" value="Genomic_DNA"/>
</dbReference>
<dbReference type="AlphaFoldDB" id="A0A653A7H4"/>
<gene>
    <name evidence="2" type="ORF">TRIP_B330118</name>
</gene>
<dbReference type="NCBIfam" id="TIGR02605">
    <property type="entry name" value="CxxC_CxxC_SSSS"/>
    <property type="match status" value="1"/>
</dbReference>
<name>A0A653A7H4_UNCDX</name>
<feature type="domain" description="Putative regulatory protein FmdB zinc ribbon" evidence="1">
    <location>
        <begin position="1"/>
        <end position="48"/>
    </location>
</feature>
<sequence>MPIYEYEACDLERACARCRRAFEVLQSMKDPPLERCPACGAPVRKLVSRCRASVVEPDEGRGEVETRIKEYEQQGLWSHAAELADTHAAKAGDDALKMRAIDDYRKAGYPLETLEKHAKSETE</sequence>
<dbReference type="InterPro" id="IPR013429">
    <property type="entry name" value="Regulatory_FmdB_Zinc_ribbon"/>
</dbReference>
<evidence type="ECO:0000313" key="2">
    <source>
        <dbReference type="EMBL" id="VBB43934.1"/>
    </source>
</evidence>
<protein>
    <submittedName>
        <fullName evidence="2">Putative regulatory protein (CxxC_CxxC_SSSS)</fullName>
    </submittedName>
</protein>
<dbReference type="SMART" id="SM00834">
    <property type="entry name" value="CxxC_CXXC_SSSS"/>
    <property type="match status" value="1"/>
</dbReference>
<proteinExistence type="predicted"/>
<organism evidence="2">
    <name type="scientific">Uncultured Desulfatiglans sp</name>
    <dbReference type="NCBI Taxonomy" id="1748965"/>
    <lineage>
        <taxon>Bacteria</taxon>
        <taxon>Pseudomonadati</taxon>
        <taxon>Thermodesulfobacteriota</taxon>
        <taxon>Desulfobacteria</taxon>
        <taxon>Desulfatiglandales</taxon>
        <taxon>Desulfatiglandaceae</taxon>
        <taxon>Desulfatiglans</taxon>
        <taxon>environmental samples</taxon>
    </lineage>
</organism>
<evidence type="ECO:0000259" key="1">
    <source>
        <dbReference type="SMART" id="SM00834"/>
    </source>
</evidence>